<feature type="transmembrane region" description="Helical" evidence="5">
    <location>
        <begin position="168"/>
        <end position="188"/>
    </location>
</feature>
<feature type="transmembrane region" description="Helical" evidence="5">
    <location>
        <begin position="144"/>
        <end position="162"/>
    </location>
</feature>
<evidence type="ECO:0000256" key="3">
    <source>
        <dbReference type="ARBA" id="ARBA00022989"/>
    </source>
</evidence>
<feature type="transmembrane region" description="Helical" evidence="5">
    <location>
        <begin position="271"/>
        <end position="291"/>
    </location>
</feature>
<dbReference type="GO" id="GO:0016020">
    <property type="term" value="C:membrane"/>
    <property type="evidence" value="ECO:0007669"/>
    <property type="project" value="UniProtKB-SubCell"/>
</dbReference>
<keyword evidence="3 5" id="KW-1133">Transmembrane helix</keyword>
<dbReference type="PANTHER" id="PTHR11132">
    <property type="entry name" value="SOLUTE CARRIER FAMILY 35"/>
    <property type="match status" value="1"/>
</dbReference>
<evidence type="ECO:0000256" key="1">
    <source>
        <dbReference type="ARBA" id="ARBA00004141"/>
    </source>
</evidence>
<dbReference type="OrthoDB" id="417037at2759"/>
<feature type="transmembrane region" description="Helical" evidence="5">
    <location>
        <begin position="32"/>
        <end position="51"/>
    </location>
</feature>
<accession>A0A813WZY5</accession>
<proteinExistence type="predicted"/>
<keyword evidence="2 5" id="KW-0812">Transmembrane</keyword>
<keyword evidence="7" id="KW-1185">Reference proteome</keyword>
<evidence type="ECO:0000313" key="6">
    <source>
        <dbReference type="EMBL" id="CAF0859683.1"/>
    </source>
</evidence>
<protein>
    <recommendedName>
        <fullName evidence="8">Sugar phosphate transporter domain-containing protein</fullName>
    </recommendedName>
</protein>
<comment type="caution">
    <text evidence="6">The sequence shown here is derived from an EMBL/GenBank/DDBJ whole genome shotgun (WGS) entry which is preliminary data.</text>
</comment>
<feature type="transmembrane region" description="Helical" evidence="5">
    <location>
        <begin position="200"/>
        <end position="220"/>
    </location>
</feature>
<name>A0A813WZY5_9BILA</name>
<feature type="transmembrane region" description="Helical" evidence="5">
    <location>
        <begin position="297"/>
        <end position="315"/>
    </location>
</feature>
<dbReference type="AlphaFoldDB" id="A0A813WZY5"/>
<dbReference type="EMBL" id="CAJNOC010001378">
    <property type="protein sequence ID" value="CAF0859683.1"/>
    <property type="molecule type" value="Genomic_DNA"/>
</dbReference>
<comment type="subcellular location">
    <subcellularLocation>
        <location evidence="1">Membrane</location>
        <topology evidence="1">Multi-pass membrane protein</topology>
    </subcellularLocation>
</comment>
<evidence type="ECO:0000256" key="2">
    <source>
        <dbReference type="ARBA" id="ARBA00022692"/>
    </source>
</evidence>
<reference evidence="6" key="1">
    <citation type="submission" date="2021-02" db="EMBL/GenBank/DDBJ databases">
        <authorList>
            <person name="Nowell W R."/>
        </authorList>
    </citation>
    <scope>NUCLEOTIDE SEQUENCE</scope>
    <source>
        <strain evidence="6">Ploen Becks lab</strain>
    </source>
</reference>
<evidence type="ECO:0000256" key="4">
    <source>
        <dbReference type="ARBA" id="ARBA00023136"/>
    </source>
</evidence>
<gene>
    <name evidence="6" type="ORF">OXX778_LOCUS9373</name>
</gene>
<dbReference type="Proteomes" id="UP000663879">
    <property type="component" value="Unassembled WGS sequence"/>
</dbReference>
<keyword evidence="4 5" id="KW-0472">Membrane</keyword>
<evidence type="ECO:0000256" key="5">
    <source>
        <dbReference type="SAM" id="Phobius"/>
    </source>
</evidence>
<organism evidence="6 7">
    <name type="scientific">Brachionus calyciflorus</name>
    <dbReference type="NCBI Taxonomy" id="104777"/>
    <lineage>
        <taxon>Eukaryota</taxon>
        <taxon>Metazoa</taxon>
        <taxon>Spiralia</taxon>
        <taxon>Gnathifera</taxon>
        <taxon>Rotifera</taxon>
        <taxon>Eurotatoria</taxon>
        <taxon>Monogononta</taxon>
        <taxon>Pseudotrocha</taxon>
        <taxon>Ploima</taxon>
        <taxon>Brachionidae</taxon>
        <taxon>Brachionus</taxon>
    </lineage>
</organism>
<evidence type="ECO:0000313" key="7">
    <source>
        <dbReference type="Proteomes" id="UP000663879"/>
    </source>
</evidence>
<evidence type="ECO:0008006" key="8">
    <source>
        <dbReference type="Google" id="ProtNLM"/>
    </source>
</evidence>
<feature type="transmembrane region" description="Helical" evidence="5">
    <location>
        <begin position="240"/>
        <end position="259"/>
    </location>
</feature>
<dbReference type="InterPro" id="IPR050186">
    <property type="entry name" value="TPT_transporter"/>
</dbReference>
<sequence length="350" mass="40035">MLHFPSAIFYGAMSTIMVFSNKYLFSEWNFDCPIFLILVQMFSNLALIFTYNSIDKLSHNLKIDTSLHKIINYDSDNPVVTKLFNLRIFIGLFYSLHSVLSLKALSGLNIPIYIMFKRCTPLVNLILSIFVFKNTETKKRHSKNIIFSILMMTFGVIIASIGDIEFDLYSYIYCGFSVICQAFYLSTIQKYGEINKTNSLQTYYECTIISIPILFVFFIFTNERTQFINDMKPLNDTNFILVFFLVIISGSLLCFSQFWCTLKNNAITTSVLGVLKSLIQTVIGILLIKNADKMSNLTYLGIFINLVFGSLYTYLKYIETESKKDINKSESTSQLIGNGKNNTQENGSCC</sequence>
<feature type="transmembrane region" description="Helical" evidence="5">
    <location>
        <begin position="110"/>
        <end position="132"/>
    </location>
</feature>